<feature type="transmembrane region" description="Helical" evidence="1">
    <location>
        <begin position="100"/>
        <end position="126"/>
    </location>
</feature>
<reference evidence="2 3" key="1">
    <citation type="submission" date="2016-10" db="EMBL/GenBank/DDBJ databases">
        <title>Paenibacillus species isolates.</title>
        <authorList>
            <person name="Beno S.M."/>
        </authorList>
    </citation>
    <scope>NUCLEOTIDE SEQUENCE [LARGE SCALE GENOMIC DNA]</scope>
    <source>
        <strain evidence="2 3">FSL H7-0744</strain>
    </source>
</reference>
<keyword evidence="1" id="KW-1133">Transmembrane helix</keyword>
<comment type="caution">
    <text evidence="2">The sequence shown here is derived from an EMBL/GenBank/DDBJ whole genome shotgun (WGS) entry which is preliminary data.</text>
</comment>
<evidence type="ECO:0000313" key="2">
    <source>
        <dbReference type="EMBL" id="OMD44904.1"/>
    </source>
</evidence>
<dbReference type="EMBL" id="MPTB01000029">
    <property type="protein sequence ID" value="OMD44904.1"/>
    <property type="molecule type" value="Genomic_DNA"/>
</dbReference>
<keyword evidence="3" id="KW-1185">Reference proteome</keyword>
<feature type="transmembrane region" description="Helical" evidence="1">
    <location>
        <begin position="69"/>
        <end position="88"/>
    </location>
</feature>
<keyword evidence="1" id="KW-0472">Membrane</keyword>
<feature type="transmembrane region" description="Helical" evidence="1">
    <location>
        <begin position="42"/>
        <end position="62"/>
    </location>
</feature>
<dbReference type="RefSeq" id="WP_076112657.1">
    <property type="nucleotide sequence ID" value="NZ_MPTB01000029.1"/>
</dbReference>
<proteinExistence type="predicted"/>
<sequence>MLKFLPPAKSNRWFVWYLIYTLILWLLLALHRFLLLGENFDLPVFARIAALALVVSGILHSFGWFGAKLVWLISTIGIVFGLGTMYQYTYQDMSGWEDLAGFLSLILFTAGGFVLGLIVEGSYLLIRKLRKP</sequence>
<protein>
    <submittedName>
        <fullName evidence="2">Uncharacterized protein</fullName>
    </submittedName>
</protein>
<name>A0ABX3H616_PAEBO</name>
<feature type="transmembrane region" description="Helical" evidence="1">
    <location>
        <begin position="12"/>
        <end position="30"/>
    </location>
</feature>
<organism evidence="2 3">
    <name type="scientific">Paenibacillus borealis</name>
    <dbReference type="NCBI Taxonomy" id="160799"/>
    <lineage>
        <taxon>Bacteria</taxon>
        <taxon>Bacillati</taxon>
        <taxon>Bacillota</taxon>
        <taxon>Bacilli</taxon>
        <taxon>Bacillales</taxon>
        <taxon>Paenibacillaceae</taxon>
        <taxon>Paenibacillus</taxon>
    </lineage>
</organism>
<evidence type="ECO:0000256" key="1">
    <source>
        <dbReference type="SAM" id="Phobius"/>
    </source>
</evidence>
<dbReference type="Proteomes" id="UP000187412">
    <property type="component" value="Unassembled WGS sequence"/>
</dbReference>
<accession>A0ABX3H616</accession>
<evidence type="ECO:0000313" key="3">
    <source>
        <dbReference type="Proteomes" id="UP000187412"/>
    </source>
</evidence>
<gene>
    <name evidence="2" type="ORF">BSK56_21440</name>
</gene>
<keyword evidence="1" id="KW-0812">Transmembrane</keyword>